<comment type="caution">
    <text evidence="7">The sequence shown here is derived from an EMBL/GenBank/DDBJ whole genome shotgun (WGS) entry which is preliminary data.</text>
</comment>
<evidence type="ECO:0000256" key="3">
    <source>
        <dbReference type="ARBA" id="ARBA00022519"/>
    </source>
</evidence>
<proteinExistence type="predicted"/>
<sequence length="292" mass="32181">MHSAARKAAALARLGRRLLKSPDHWARVNPRLIFGEHLTDAQYNRLAQLAFENIFLSHIEGVRASDVAFDTDGGETLRDAYAQGQGVICAAIHLGSWEPGLMHVARLGYPLSAVYRHANNPLAEQMFMAIRQPYGIGWIARRDAKQTISVLKRKQMLGLMIDINTAEGGVAAPFLGFPALCPAGPARLARKFGAPIVPMIATREAPGRATLRIGPVLEPLPGEDDAAFTARLNAAFTDWIVDYAHQYNWLHGRFKSRPDGRLWRRSEPLASMMGERDTPFLTPSAKLLEALA</sequence>
<dbReference type="GO" id="GO:0005886">
    <property type="term" value="C:plasma membrane"/>
    <property type="evidence" value="ECO:0007669"/>
    <property type="project" value="UniProtKB-SubCell"/>
</dbReference>
<keyword evidence="8" id="KW-1185">Reference proteome</keyword>
<dbReference type="Proteomes" id="UP000194003">
    <property type="component" value="Unassembled WGS sequence"/>
</dbReference>
<evidence type="ECO:0000313" key="7">
    <source>
        <dbReference type="EMBL" id="OSM04936.1"/>
    </source>
</evidence>
<dbReference type="AlphaFoldDB" id="A0A1Y2K8E8"/>
<dbReference type="GO" id="GO:0016746">
    <property type="term" value="F:acyltransferase activity"/>
    <property type="evidence" value="ECO:0007669"/>
    <property type="project" value="UniProtKB-KW"/>
</dbReference>
<reference evidence="7 8" key="1">
    <citation type="journal article" date="2016" name="BMC Genomics">
        <title>Combined genomic and structural analyses of a cultured magnetotactic bacterium reveals its niche adaptation to a dynamic environment.</title>
        <authorList>
            <person name="Araujo A.C."/>
            <person name="Morillo V."/>
            <person name="Cypriano J."/>
            <person name="Teixeira L.C."/>
            <person name="Leao P."/>
            <person name="Lyra S."/>
            <person name="Almeida L.G."/>
            <person name="Bazylinski D.A."/>
            <person name="Vasconcellos A.T."/>
            <person name="Abreu F."/>
            <person name="Lins U."/>
        </authorList>
    </citation>
    <scope>NUCLEOTIDE SEQUENCE [LARGE SCALE GENOMIC DNA]</scope>
    <source>
        <strain evidence="7 8">IT-1</strain>
    </source>
</reference>
<dbReference type="PANTHER" id="PTHR30606">
    <property type="entry name" value="LIPID A BIOSYNTHESIS LAUROYL ACYLTRANSFERASE"/>
    <property type="match status" value="1"/>
</dbReference>
<dbReference type="CDD" id="cd07984">
    <property type="entry name" value="LPLAT_LABLAT-like"/>
    <property type="match status" value="1"/>
</dbReference>
<dbReference type="InterPro" id="IPR004960">
    <property type="entry name" value="LipA_acyltrans"/>
</dbReference>
<dbReference type="STRING" id="1434232.MAIT1_03050"/>
<evidence type="ECO:0000256" key="6">
    <source>
        <dbReference type="ARBA" id="ARBA00023315"/>
    </source>
</evidence>
<comment type="subcellular location">
    <subcellularLocation>
        <location evidence="1">Cell inner membrane</location>
    </subcellularLocation>
</comment>
<dbReference type="Pfam" id="PF03279">
    <property type="entry name" value="Lip_A_acyltrans"/>
    <property type="match status" value="1"/>
</dbReference>
<dbReference type="EMBL" id="LVJN01000018">
    <property type="protein sequence ID" value="OSM04936.1"/>
    <property type="molecule type" value="Genomic_DNA"/>
</dbReference>
<keyword evidence="6 7" id="KW-0012">Acyltransferase</keyword>
<accession>A0A1Y2K8E8</accession>
<name>A0A1Y2K8E8_9PROT</name>
<keyword evidence="3" id="KW-0997">Cell inner membrane</keyword>
<keyword evidence="5" id="KW-0472">Membrane</keyword>
<protein>
    <submittedName>
        <fullName evidence="7">Putative lipid A biosynthesis acyltransferase</fullName>
    </submittedName>
</protein>
<keyword evidence="4 7" id="KW-0808">Transferase</keyword>
<organism evidence="7 8">
    <name type="scientific">Magnetofaba australis IT-1</name>
    <dbReference type="NCBI Taxonomy" id="1434232"/>
    <lineage>
        <taxon>Bacteria</taxon>
        <taxon>Pseudomonadati</taxon>
        <taxon>Pseudomonadota</taxon>
        <taxon>Magnetococcia</taxon>
        <taxon>Magnetococcales</taxon>
        <taxon>Magnetococcaceae</taxon>
        <taxon>Magnetofaba</taxon>
    </lineage>
</organism>
<keyword evidence="2" id="KW-1003">Cell membrane</keyword>
<evidence type="ECO:0000256" key="5">
    <source>
        <dbReference type="ARBA" id="ARBA00023136"/>
    </source>
</evidence>
<evidence type="ECO:0000256" key="2">
    <source>
        <dbReference type="ARBA" id="ARBA00022475"/>
    </source>
</evidence>
<dbReference type="GO" id="GO:0009247">
    <property type="term" value="P:glycolipid biosynthetic process"/>
    <property type="evidence" value="ECO:0007669"/>
    <property type="project" value="UniProtKB-ARBA"/>
</dbReference>
<gene>
    <name evidence="7" type="ORF">MAIT1_03050</name>
</gene>
<dbReference type="PANTHER" id="PTHR30606:SF10">
    <property type="entry name" value="PHOSPHATIDYLINOSITOL MANNOSIDE ACYLTRANSFERASE"/>
    <property type="match status" value="1"/>
</dbReference>
<evidence type="ECO:0000256" key="1">
    <source>
        <dbReference type="ARBA" id="ARBA00004533"/>
    </source>
</evidence>
<evidence type="ECO:0000256" key="4">
    <source>
        <dbReference type="ARBA" id="ARBA00022679"/>
    </source>
</evidence>
<evidence type="ECO:0000313" key="8">
    <source>
        <dbReference type="Proteomes" id="UP000194003"/>
    </source>
</evidence>